<name>A0A2S7T4X4_9FLAO</name>
<dbReference type="GO" id="GO:0016491">
    <property type="term" value="F:oxidoreductase activity"/>
    <property type="evidence" value="ECO:0007669"/>
    <property type="project" value="InterPro"/>
</dbReference>
<evidence type="ECO:0000256" key="2">
    <source>
        <dbReference type="ARBA" id="ARBA00022748"/>
    </source>
</evidence>
<dbReference type="InterPro" id="IPR036249">
    <property type="entry name" value="Thioredoxin-like_sf"/>
</dbReference>
<keyword evidence="3" id="KW-1015">Disulfide bond</keyword>
<dbReference type="InterPro" id="IPR050553">
    <property type="entry name" value="Thioredoxin_ResA/DsbE_sf"/>
</dbReference>
<proteinExistence type="predicted"/>
<feature type="domain" description="Thioredoxin" evidence="5">
    <location>
        <begin position="233"/>
        <end position="371"/>
    </location>
</feature>
<dbReference type="PROSITE" id="PS51352">
    <property type="entry name" value="THIOREDOXIN_2"/>
    <property type="match status" value="1"/>
</dbReference>
<dbReference type="GO" id="GO:0016209">
    <property type="term" value="F:antioxidant activity"/>
    <property type="evidence" value="ECO:0007669"/>
    <property type="project" value="InterPro"/>
</dbReference>
<dbReference type="EMBL" id="MQVX01000001">
    <property type="protein sequence ID" value="PQJ14979.1"/>
    <property type="molecule type" value="Genomic_DNA"/>
</dbReference>
<dbReference type="InterPro" id="IPR013766">
    <property type="entry name" value="Thioredoxin_domain"/>
</dbReference>
<dbReference type="GO" id="GO:0017004">
    <property type="term" value="P:cytochrome complex assembly"/>
    <property type="evidence" value="ECO:0007669"/>
    <property type="project" value="UniProtKB-KW"/>
</dbReference>
<keyword evidence="2" id="KW-0201">Cytochrome c-type biogenesis</keyword>
<dbReference type="PANTHER" id="PTHR42852:SF6">
    <property type="entry name" value="THIOL:DISULFIDE INTERCHANGE PROTEIN DSBE"/>
    <property type="match status" value="1"/>
</dbReference>
<dbReference type="Pfam" id="PF14289">
    <property type="entry name" value="DUF4369"/>
    <property type="match status" value="1"/>
</dbReference>
<evidence type="ECO:0000256" key="3">
    <source>
        <dbReference type="ARBA" id="ARBA00023157"/>
    </source>
</evidence>
<sequence length="371" mass="41769">MKKIMPWIGVLALLIGCQNDKDGFTLEGSVSGVLTDSTKVYLQKRDSLGRFQPIDTALIVDEHFEFTGKVEEVDLYTLKFDSRRGGTLAPVILENAEISFKSPIDSLAYMTVKGTEQNEWLMEFMDQTRTMNEIGTTLRDDMRKAYYAQDSVAYAALIEESQELVQKNLDFAKTFIGNHPKSLMSLTLMEDLVNRKSLPVITVDSLYQLLDEDLKRRPIGEKIKVFIDKEKPISVGAIAPDFIGPDPDGNELILSEVRGKVTLVDFWAAWCKPCRMENPNVKRVYEQYKDKGFTVIGVSLDKNAEEWAEAIAQDGLEWNHVSNLMAWQDPIAKMYNVSSIPKAFLLNEEGKIIGRDLRGAALEQAVAAILD</sequence>
<reference evidence="7" key="1">
    <citation type="submission" date="2016-11" db="EMBL/GenBank/DDBJ databases">
        <title>Trade-off between light-utilization and light-protection in marine flavobacteria.</title>
        <authorList>
            <person name="Kumagai Y."/>
            <person name="Yoshizawa S."/>
            <person name="Kogure K."/>
        </authorList>
    </citation>
    <scope>NUCLEOTIDE SEQUENCE [LARGE SCALE GENOMIC DNA]</scope>
    <source>
        <strain evidence="7">SG-18</strain>
    </source>
</reference>
<dbReference type="InterPro" id="IPR000866">
    <property type="entry name" value="AhpC/TSA"/>
</dbReference>
<comment type="subcellular location">
    <subcellularLocation>
        <location evidence="1">Cell envelope</location>
    </subcellularLocation>
</comment>
<dbReference type="Gene3D" id="3.40.30.10">
    <property type="entry name" value="Glutaredoxin"/>
    <property type="match status" value="1"/>
</dbReference>
<protein>
    <recommendedName>
        <fullName evidence="5">Thioredoxin domain-containing protein</fullName>
    </recommendedName>
</protein>
<dbReference type="OrthoDB" id="1069091at2"/>
<accession>A0A2S7T4X4</accession>
<evidence type="ECO:0000256" key="1">
    <source>
        <dbReference type="ARBA" id="ARBA00004196"/>
    </source>
</evidence>
<keyword evidence="7" id="KW-1185">Reference proteome</keyword>
<evidence type="ECO:0000313" key="7">
    <source>
        <dbReference type="Proteomes" id="UP000239366"/>
    </source>
</evidence>
<dbReference type="Proteomes" id="UP000239366">
    <property type="component" value="Unassembled WGS sequence"/>
</dbReference>
<keyword evidence="4" id="KW-0676">Redox-active center</keyword>
<dbReference type="GO" id="GO:0030313">
    <property type="term" value="C:cell envelope"/>
    <property type="evidence" value="ECO:0007669"/>
    <property type="project" value="UniProtKB-SubCell"/>
</dbReference>
<dbReference type="CDD" id="cd02966">
    <property type="entry name" value="TlpA_like_family"/>
    <property type="match status" value="1"/>
</dbReference>
<dbReference type="Pfam" id="PF00578">
    <property type="entry name" value="AhpC-TSA"/>
    <property type="match status" value="1"/>
</dbReference>
<comment type="caution">
    <text evidence="6">The sequence shown here is derived from an EMBL/GenBank/DDBJ whole genome shotgun (WGS) entry which is preliminary data.</text>
</comment>
<dbReference type="InterPro" id="IPR025380">
    <property type="entry name" value="DUF4369"/>
</dbReference>
<evidence type="ECO:0000256" key="4">
    <source>
        <dbReference type="ARBA" id="ARBA00023284"/>
    </source>
</evidence>
<gene>
    <name evidence="6" type="ORF">BST99_03840</name>
</gene>
<dbReference type="SUPFAM" id="SSF52833">
    <property type="entry name" value="Thioredoxin-like"/>
    <property type="match status" value="1"/>
</dbReference>
<dbReference type="RefSeq" id="WP_105000626.1">
    <property type="nucleotide sequence ID" value="NZ_MQVX01000001.1"/>
</dbReference>
<evidence type="ECO:0000313" key="6">
    <source>
        <dbReference type="EMBL" id="PQJ14979.1"/>
    </source>
</evidence>
<dbReference type="PROSITE" id="PS51257">
    <property type="entry name" value="PROKAR_LIPOPROTEIN"/>
    <property type="match status" value="1"/>
</dbReference>
<organism evidence="6 7">
    <name type="scientific">Aureicoccus marinus</name>
    <dbReference type="NCBI Taxonomy" id="754435"/>
    <lineage>
        <taxon>Bacteria</taxon>
        <taxon>Pseudomonadati</taxon>
        <taxon>Bacteroidota</taxon>
        <taxon>Flavobacteriia</taxon>
        <taxon>Flavobacteriales</taxon>
        <taxon>Flavobacteriaceae</taxon>
        <taxon>Aureicoccus</taxon>
    </lineage>
</organism>
<dbReference type="AlphaFoldDB" id="A0A2S7T4X4"/>
<dbReference type="PANTHER" id="PTHR42852">
    <property type="entry name" value="THIOL:DISULFIDE INTERCHANGE PROTEIN DSBE"/>
    <property type="match status" value="1"/>
</dbReference>
<evidence type="ECO:0000259" key="5">
    <source>
        <dbReference type="PROSITE" id="PS51352"/>
    </source>
</evidence>